<dbReference type="InterPro" id="IPR056843">
    <property type="entry name" value="THADA-like_TPR"/>
</dbReference>
<dbReference type="GO" id="GO:0005829">
    <property type="term" value="C:cytosol"/>
    <property type="evidence" value="ECO:0007669"/>
    <property type="project" value="TreeGrafter"/>
</dbReference>
<evidence type="ECO:0000259" key="3">
    <source>
        <dbReference type="Pfam" id="PF10350"/>
    </source>
</evidence>
<feature type="domain" description="tRNA (32-2'-O)-methyltransferase regulator THADA-like C-terminal TPR repeats region" evidence="5">
    <location>
        <begin position="950"/>
        <end position="1103"/>
    </location>
</feature>
<evidence type="ECO:0008006" key="8">
    <source>
        <dbReference type="Google" id="ProtNLM"/>
    </source>
</evidence>
<dbReference type="InterPro" id="IPR019442">
    <property type="entry name" value="THADA/TRM732_DUF2428"/>
</dbReference>
<keyword evidence="7" id="KW-1185">Reference proteome</keyword>
<dbReference type="Pfam" id="PF10350">
    <property type="entry name" value="DUF2428"/>
    <property type="match status" value="1"/>
</dbReference>
<feature type="domain" description="DUF2428" evidence="3">
    <location>
        <begin position="712"/>
        <end position="948"/>
    </location>
</feature>
<dbReference type="PANTHER" id="PTHR14387:SF0">
    <property type="entry name" value="DUF2428 DOMAIN-CONTAINING PROTEIN"/>
    <property type="match status" value="1"/>
</dbReference>
<dbReference type="InterPro" id="IPR016024">
    <property type="entry name" value="ARM-type_fold"/>
</dbReference>
<dbReference type="Pfam" id="PF25150">
    <property type="entry name" value="TPR_Trm732"/>
    <property type="match status" value="1"/>
</dbReference>
<dbReference type="InterPro" id="IPR056842">
    <property type="entry name" value="THADA-like_TPR_C"/>
</dbReference>
<gene>
    <name evidence="6" type="ORF">PEGY_LOCUS2968</name>
</gene>
<proteinExistence type="inferred from homology"/>
<sequence length="1648" mass="182198">MEDLVQRVQLYSENTLRDIAKGPLVKLTLTCQDTEKVNRVWQSLVQTLSTASISPPHSAEACNAASAFIDAATKSQCDTTRQLIFSQEAWLSIFNICLTRYEDAKPKPVKKLLASVTAILAKSHQGTTRTELQTAIIDAIIPSIVVGEPQSRLKGCLVFLETFIRRDALLPSEFIPLTRQWLLKNTDKWATLFAKDHEALSLKESDPAFNTASGSLSDELAARIFVLGLFIQTNNRTMAVPAGNLLAILIQKMKPETSPEKLSAMWVMQVRRMVLQNIESLEDLSNRLLQPLFTIDSNGFKIFLDTLPVKNLLKGDMTDAPEAEYMVLFAALQIGKKINLVHEDCELPCRPAFIGNLLICADIFNVGKMKLDENEVLVMKSDVIGNFLLHREANIRIAALSLLITAFSTVKPFTVGATNVILRGLPSMHAESDAYTRGEILSLTRKFFVRLRGGIVKDEDVALKTEEKANKPAQGQVRNETETTEFLKAYLKLLGNDLRPAASYPRHITALKALKLLLDSGLDPRIEAKLQKSEMENIWKVHVEVFDSQLLRLLVDLLLDPFEEVRQTALSILSLCPREILLNGLHGKTDQQLAVGMRLTDAITRAESLASNTSRADHADTVARLYHIIFCAALPANSGQPVSDWWTTKASVIDTILQKLEERLSNSKTLFNSATREAPLHGYTSGLRYIVLMPSFHSLISDGSGSTAWRSVHDRIVAICNKIWIEAKPLLCIDSPEGHSDEPTEDLNVGPKDALSYSWRSLREASLLLHATMLNTSYGPSGSDGLNLADFANIGGVSFTQLAELRHRGAFSNVSQTFATCCQRCSSSKDPSIRELPRNWYQEAKSTIFGSASQLTRRSAGLPALVTGIVGSDPGTPFFNQAINELHDISSLSVQYDKERQYLELPQVHAMNCLKDIFTNAKLGPNTEPFVMKALTLSAERLGSPIWALRNSGLMLFRALLTKMCRVIPGAGPGFGGSSGSEPGSRITFPKYPGLLELLSGLLTTTQGEAAEGTEIITERVFPALELVGDKVPSLDDPTDEMLRGLVLEHLSSPVWGVREHAARVYASLLTRQNIPEELRTLVTLPSKITENYVHGVALCVRYALRRYSFTTDDFWTSNIDVLFTTLRTVLEFLFRVGKSPTVASELVEILNGTLGRAIQAQNEKQVISFINEMFEVHDLDGILRFVFDASQAGWNLSSTNRASALLRRALAWCTTLKMLASQQWKQLPPFFIGVSQFDADAARWILEQLHESVSEDERYRQPLADLYSSVILGDSRPDVKTMAASNLASIVENLLQSQFDSVSRIGLPWDAIANSFRPETDITTWNREATDAELRLRGCLLAIRSSVDQTASSSFEGDIHSWTIKLRSALSEETEFTTRFAAAVSVRSFSRALRSPGSQPRVDGVLLDVYLVLYDMLNDDDDEIRDVAASAASWVLSHSSVSSDADVTLAPLNASALLADFTVDNYSDSALLGQRVLRYLTGQEPRVSGSDQRSHLVAVSDQIAEHRQDSTVLFVEEKQNLFIDDVREAEVWSRALLRLTPSAYAKLSLDETSAWAFDGLIYLCSLVGSEKEPDGLLGWVSKPEIFTLGLRVIVISSALGSRDFPVQESLRVQPTAFRGSLESLLAAGKSSSVHGDWLSRIQAALEM</sequence>
<keyword evidence="2" id="KW-0819">tRNA processing</keyword>
<dbReference type="SUPFAM" id="SSF48371">
    <property type="entry name" value="ARM repeat"/>
    <property type="match status" value="1"/>
</dbReference>
<comment type="similarity">
    <text evidence="1">Belongs to the THADA family.</text>
</comment>
<dbReference type="OrthoDB" id="289314at2759"/>
<accession>A0A9W4K7N3</accession>
<evidence type="ECO:0000256" key="2">
    <source>
        <dbReference type="ARBA" id="ARBA00022694"/>
    </source>
</evidence>
<reference evidence="6" key="1">
    <citation type="submission" date="2021-07" db="EMBL/GenBank/DDBJ databases">
        <authorList>
            <person name="Branca A.L. A."/>
        </authorList>
    </citation>
    <scope>NUCLEOTIDE SEQUENCE</scope>
</reference>
<evidence type="ECO:0000259" key="4">
    <source>
        <dbReference type="Pfam" id="PF25150"/>
    </source>
</evidence>
<feature type="domain" description="tRNA (32-2'-O)-methyltransferase regulator THADA-like TPR repeats region" evidence="4">
    <location>
        <begin position="265"/>
        <end position="567"/>
    </location>
</feature>
<evidence type="ECO:0000256" key="1">
    <source>
        <dbReference type="ARBA" id="ARBA00010409"/>
    </source>
</evidence>
<evidence type="ECO:0000313" key="6">
    <source>
        <dbReference type="EMBL" id="CAG8892039.1"/>
    </source>
</evidence>
<dbReference type="EMBL" id="CAJVRC010000845">
    <property type="protein sequence ID" value="CAG8892039.1"/>
    <property type="molecule type" value="Genomic_DNA"/>
</dbReference>
<organism evidence="6 7">
    <name type="scientific">Penicillium egyptiacum</name>
    <dbReference type="NCBI Taxonomy" id="1303716"/>
    <lineage>
        <taxon>Eukaryota</taxon>
        <taxon>Fungi</taxon>
        <taxon>Dikarya</taxon>
        <taxon>Ascomycota</taxon>
        <taxon>Pezizomycotina</taxon>
        <taxon>Eurotiomycetes</taxon>
        <taxon>Eurotiomycetidae</taxon>
        <taxon>Eurotiales</taxon>
        <taxon>Aspergillaceae</taxon>
        <taxon>Penicillium</taxon>
    </lineage>
</organism>
<dbReference type="InterPro" id="IPR011989">
    <property type="entry name" value="ARM-like"/>
</dbReference>
<dbReference type="Pfam" id="PF25151">
    <property type="entry name" value="TPR_Trm732_C"/>
    <property type="match status" value="1"/>
</dbReference>
<dbReference type="Gene3D" id="1.25.10.10">
    <property type="entry name" value="Leucine-rich Repeat Variant"/>
    <property type="match status" value="1"/>
</dbReference>
<evidence type="ECO:0000259" key="5">
    <source>
        <dbReference type="Pfam" id="PF25151"/>
    </source>
</evidence>
<dbReference type="InterPro" id="IPR051954">
    <property type="entry name" value="tRNA_methyltransferase_THADA"/>
</dbReference>
<dbReference type="PANTHER" id="PTHR14387">
    <property type="entry name" value="THADA/DEATH RECEPTOR INTERACTING PROTEIN"/>
    <property type="match status" value="1"/>
</dbReference>
<comment type="caution">
    <text evidence="6">The sequence shown here is derived from an EMBL/GenBank/DDBJ whole genome shotgun (WGS) entry which is preliminary data.</text>
</comment>
<dbReference type="Pfam" id="PF26523">
    <property type="entry name" value="Trm732_C"/>
    <property type="match status" value="1"/>
</dbReference>
<evidence type="ECO:0000313" key="7">
    <source>
        <dbReference type="Proteomes" id="UP001154252"/>
    </source>
</evidence>
<protein>
    <recommendedName>
        <fullName evidence="8">DUF2428 domain-containing protein</fullName>
    </recommendedName>
</protein>
<name>A0A9W4K7N3_9EURO</name>
<dbReference type="Proteomes" id="UP001154252">
    <property type="component" value="Unassembled WGS sequence"/>
</dbReference>
<dbReference type="GO" id="GO:0030488">
    <property type="term" value="P:tRNA methylation"/>
    <property type="evidence" value="ECO:0007669"/>
    <property type="project" value="TreeGrafter"/>
</dbReference>